<dbReference type="PRINTS" id="PR00040">
    <property type="entry name" value="HTHMERR"/>
</dbReference>
<dbReference type="Gene3D" id="1.10.1660.10">
    <property type="match status" value="1"/>
</dbReference>
<evidence type="ECO:0000256" key="4">
    <source>
        <dbReference type="ARBA" id="ARBA00023163"/>
    </source>
</evidence>
<keyword evidence="4" id="KW-0804">Transcription</keyword>
<dbReference type="Pfam" id="PF13411">
    <property type="entry name" value="MerR_1"/>
    <property type="match status" value="1"/>
</dbReference>
<feature type="domain" description="HTH merR-type" evidence="5">
    <location>
        <begin position="4"/>
        <end position="73"/>
    </location>
</feature>
<dbReference type="EMBL" id="JAAIRM010000008">
    <property type="protein sequence ID" value="NSI18973.1"/>
    <property type="molecule type" value="Genomic_DNA"/>
</dbReference>
<dbReference type="PANTHER" id="PTHR30204">
    <property type="entry name" value="REDOX-CYCLING DRUG-SENSING TRANSCRIPTIONAL ACTIVATOR SOXR"/>
    <property type="match status" value="1"/>
</dbReference>
<dbReference type="Proteomes" id="UP001296643">
    <property type="component" value="Unassembled WGS sequence"/>
</dbReference>
<evidence type="ECO:0000313" key="8">
    <source>
        <dbReference type="Proteomes" id="UP000260808"/>
    </source>
</evidence>
<evidence type="ECO:0000259" key="5">
    <source>
        <dbReference type="PROSITE" id="PS50937"/>
    </source>
</evidence>
<proteinExistence type="predicted"/>
<dbReference type="PROSITE" id="PS50937">
    <property type="entry name" value="HTH_MERR_2"/>
    <property type="match status" value="1"/>
</dbReference>
<dbReference type="InterPro" id="IPR047057">
    <property type="entry name" value="MerR_fam"/>
</dbReference>
<dbReference type="InterPro" id="IPR009061">
    <property type="entry name" value="DNA-bd_dom_put_sf"/>
</dbReference>
<dbReference type="RefSeq" id="WP_004840716.1">
    <property type="nucleotide sequence ID" value="NZ_CP111084.1"/>
</dbReference>
<keyword evidence="1" id="KW-0678">Repressor</keyword>
<dbReference type="GO" id="GO:0003677">
    <property type="term" value="F:DNA binding"/>
    <property type="evidence" value="ECO:0007669"/>
    <property type="project" value="UniProtKB-KW"/>
</dbReference>
<name>A0A3E4V5U5_MEDGN</name>
<dbReference type="Proteomes" id="UP000260808">
    <property type="component" value="Unassembled WGS sequence"/>
</dbReference>
<accession>A0A3E4V5U5</accession>
<sequence length="124" mass="14835">MKTEYTISQIAEKLHITTNKIRFYEKKGLLTPMGESQNRYRKFGEEDIFRLETILLYRSLGLSIEAIQNILQCNKKENYLTHMQNQWMAVNNEIHRLSEIRKSLEMVLDKVYEETEGQDLEKDF</sequence>
<keyword evidence="3" id="KW-0238">DNA-binding</keyword>
<dbReference type="SUPFAM" id="SSF46955">
    <property type="entry name" value="Putative DNA-binding domain"/>
    <property type="match status" value="1"/>
</dbReference>
<evidence type="ECO:0000256" key="2">
    <source>
        <dbReference type="ARBA" id="ARBA00023015"/>
    </source>
</evidence>
<dbReference type="SMART" id="SM00422">
    <property type="entry name" value="HTH_MERR"/>
    <property type="match status" value="1"/>
</dbReference>
<dbReference type="PANTHER" id="PTHR30204:SF69">
    <property type="entry name" value="MERR-FAMILY TRANSCRIPTIONAL REGULATOR"/>
    <property type="match status" value="1"/>
</dbReference>
<reference evidence="7 8" key="1">
    <citation type="submission" date="2018-08" db="EMBL/GenBank/DDBJ databases">
        <title>A genome reference for cultivated species of the human gut microbiota.</title>
        <authorList>
            <person name="Zou Y."/>
            <person name="Xue W."/>
            <person name="Luo G."/>
        </authorList>
    </citation>
    <scope>NUCLEOTIDE SEQUENCE [LARGE SCALE GENOMIC DNA]</scope>
    <source>
        <strain evidence="7 8">TF01-20-2</strain>
    </source>
</reference>
<organism evidence="7 8">
    <name type="scientific">Mediterraneibacter gnavus</name>
    <name type="common">Ruminococcus gnavus</name>
    <dbReference type="NCBI Taxonomy" id="33038"/>
    <lineage>
        <taxon>Bacteria</taxon>
        <taxon>Bacillati</taxon>
        <taxon>Bacillota</taxon>
        <taxon>Clostridia</taxon>
        <taxon>Lachnospirales</taxon>
        <taxon>Lachnospiraceae</taxon>
        <taxon>Mediterraneibacter</taxon>
    </lineage>
</organism>
<keyword evidence="2" id="KW-0805">Transcription regulation</keyword>
<reference evidence="6" key="2">
    <citation type="journal article" date="2020" name="Cell Host Microbe">
        <title>Functional and Genomic Variation between Human-Derived Isolates of Lachnospiraceae Reveals Inter- and Intra-Species Diversity.</title>
        <authorList>
            <person name="Sorbara M.T."/>
            <person name="Littmann E.R."/>
            <person name="Fontana E."/>
            <person name="Moody T.U."/>
            <person name="Kohout C.E."/>
            <person name="Gjonbalaj M."/>
            <person name="Eaton V."/>
            <person name="Seok R."/>
            <person name="Leiner I.M."/>
            <person name="Pamer E.G."/>
        </authorList>
    </citation>
    <scope>NUCLEOTIDE SEQUENCE</scope>
    <source>
        <strain evidence="6">MSK.22.53</strain>
    </source>
</reference>
<dbReference type="EMBL" id="QSSX01000020">
    <property type="protein sequence ID" value="RGM22816.1"/>
    <property type="molecule type" value="Genomic_DNA"/>
</dbReference>
<evidence type="ECO:0000256" key="3">
    <source>
        <dbReference type="ARBA" id="ARBA00023125"/>
    </source>
</evidence>
<comment type="caution">
    <text evidence="7">The sequence shown here is derived from an EMBL/GenBank/DDBJ whole genome shotgun (WGS) entry which is preliminary data.</text>
</comment>
<evidence type="ECO:0000313" key="7">
    <source>
        <dbReference type="EMBL" id="RGM22816.1"/>
    </source>
</evidence>
<dbReference type="GeneID" id="57432278"/>
<dbReference type="CDD" id="cd01106">
    <property type="entry name" value="HTH_TipAL-Mta"/>
    <property type="match status" value="1"/>
</dbReference>
<dbReference type="GO" id="GO:0003700">
    <property type="term" value="F:DNA-binding transcription factor activity"/>
    <property type="evidence" value="ECO:0007669"/>
    <property type="project" value="InterPro"/>
</dbReference>
<evidence type="ECO:0000256" key="1">
    <source>
        <dbReference type="ARBA" id="ARBA00022491"/>
    </source>
</evidence>
<reference evidence="6" key="3">
    <citation type="submission" date="2020-02" db="EMBL/GenBank/DDBJ databases">
        <authorList>
            <person name="Littmann E."/>
            <person name="Sorbara M."/>
        </authorList>
    </citation>
    <scope>NUCLEOTIDE SEQUENCE</scope>
    <source>
        <strain evidence="6">MSK.22.53</strain>
    </source>
</reference>
<evidence type="ECO:0000313" key="6">
    <source>
        <dbReference type="EMBL" id="NSI18973.1"/>
    </source>
</evidence>
<protein>
    <submittedName>
        <fullName evidence="7">MerR family transcriptional regulator</fullName>
    </submittedName>
</protein>
<dbReference type="InterPro" id="IPR000551">
    <property type="entry name" value="MerR-type_HTH_dom"/>
</dbReference>
<dbReference type="AlphaFoldDB" id="A0A3E4V5U5"/>
<gene>
    <name evidence="7" type="ORF">DXC31_09590</name>
    <name evidence="6" type="ORF">G4958_06370</name>
</gene>